<keyword evidence="1" id="KW-0812">Transmembrane</keyword>
<evidence type="ECO:0000313" key="2">
    <source>
        <dbReference type="EMBL" id="CUQ55606.1"/>
    </source>
</evidence>
<sequence length="82" mass="9272">MTDLCRVFLFIYLIIAMIFFPSMIPRKTAIKPRILLASTLSSAILYSPVRISTIVSRANEEKVVKPPKSPVNRKALVLIEKL</sequence>
<dbReference type="Proteomes" id="UP000095332">
    <property type="component" value="Unassembled WGS sequence"/>
</dbReference>
<dbReference type="EMBL" id="CZBM01000026">
    <property type="protein sequence ID" value="CUQ55606.1"/>
    <property type="molecule type" value="Genomic_DNA"/>
</dbReference>
<proteinExistence type="predicted"/>
<keyword evidence="1" id="KW-0472">Membrane</keyword>
<organism evidence="2 3">
    <name type="scientific">Parabacteroides distasonis</name>
    <dbReference type="NCBI Taxonomy" id="823"/>
    <lineage>
        <taxon>Bacteria</taxon>
        <taxon>Pseudomonadati</taxon>
        <taxon>Bacteroidota</taxon>
        <taxon>Bacteroidia</taxon>
        <taxon>Bacteroidales</taxon>
        <taxon>Tannerellaceae</taxon>
        <taxon>Parabacteroides</taxon>
    </lineage>
</organism>
<name>A0A174XD96_PARDI</name>
<keyword evidence="1" id="KW-1133">Transmembrane helix</keyword>
<gene>
    <name evidence="2" type="ORF">ERS852560_04175</name>
</gene>
<dbReference type="AlphaFoldDB" id="A0A174XD96"/>
<feature type="transmembrane region" description="Helical" evidence="1">
    <location>
        <begin position="6"/>
        <end position="24"/>
    </location>
</feature>
<evidence type="ECO:0000313" key="3">
    <source>
        <dbReference type="Proteomes" id="UP000095332"/>
    </source>
</evidence>
<accession>A0A174XD96</accession>
<evidence type="ECO:0000256" key="1">
    <source>
        <dbReference type="SAM" id="Phobius"/>
    </source>
</evidence>
<protein>
    <submittedName>
        <fullName evidence="2">Uncharacterized protein</fullName>
    </submittedName>
</protein>
<reference evidence="2 3" key="1">
    <citation type="submission" date="2015-09" db="EMBL/GenBank/DDBJ databases">
        <authorList>
            <consortium name="Pathogen Informatics"/>
        </authorList>
    </citation>
    <scope>NUCLEOTIDE SEQUENCE [LARGE SCALE GENOMIC DNA]</scope>
    <source>
        <strain evidence="2 3">2789STDY5834948</strain>
    </source>
</reference>